<evidence type="ECO:0000313" key="3">
    <source>
        <dbReference type="Proteomes" id="UP001500755"/>
    </source>
</evidence>
<keyword evidence="1" id="KW-0812">Transmembrane</keyword>
<proteinExistence type="predicted"/>
<keyword evidence="3" id="KW-1185">Reference proteome</keyword>
<feature type="transmembrane region" description="Helical" evidence="1">
    <location>
        <begin position="64"/>
        <end position="86"/>
    </location>
</feature>
<dbReference type="EMBL" id="BAAANO010000008">
    <property type="protein sequence ID" value="GAA2002133.1"/>
    <property type="molecule type" value="Genomic_DNA"/>
</dbReference>
<keyword evidence="1" id="KW-1133">Transmembrane helix</keyword>
<evidence type="ECO:0000313" key="2">
    <source>
        <dbReference type="EMBL" id="GAA2002133.1"/>
    </source>
</evidence>
<protein>
    <recommendedName>
        <fullName evidence="4">SdpI/YhfL protein family protein</fullName>
    </recommendedName>
</protein>
<evidence type="ECO:0000256" key="1">
    <source>
        <dbReference type="SAM" id="Phobius"/>
    </source>
</evidence>
<dbReference type="InterPro" id="IPR025962">
    <property type="entry name" value="SdpI/YhfL"/>
</dbReference>
<feature type="transmembrane region" description="Helical" evidence="1">
    <location>
        <begin position="92"/>
        <end position="111"/>
    </location>
</feature>
<dbReference type="Pfam" id="PF13630">
    <property type="entry name" value="SdpI"/>
    <property type="match status" value="1"/>
</dbReference>
<feature type="transmembrane region" description="Helical" evidence="1">
    <location>
        <begin position="6"/>
        <end position="27"/>
    </location>
</feature>
<dbReference type="Proteomes" id="UP001500755">
    <property type="component" value="Unassembled WGS sequence"/>
</dbReference>
<gene>
    <name evidence="2" type="ORF">GCM10009755_08360</name>
</gene>
<keyword evidence="1" id="KW-0472">Membrane</keyword>
<name>A0ABN2T917_9MICO</name>
<sequence length="121" mass="12940">MTSTLSAILVLAGAQILIALTCLIMGYRARAGTLERNRWFGMRLSALMHSDTAWKAGHAAIAPALIGLGWFGIPATLGIPALALVAPQDFTVTAGVTLLLLETVVLVMWAWRAEAVARRTR</sequence>
<evidence type="ECO:0008006" key="4">
    <source>
        <dbReference type="Google" id="ProtNLM"/>
    </source>
</evidence>
<dbReference type="RefSeq" id="WP_344307256.1">
    <property type="nucleotide sequence ID" value="NZ_BAAANO010000008.1"/>
</dbReference>
<comment type="caution">
    <text evidence="2">The sequence shown here is derived from an EMBL/GenBank/DDBJ whole genome shotgun (WGS) entry which is preliminary data.</text>
</comment>
<organism evidence="2 3">
    <name type="scientific">Brevibacterium samyangense</name>
    <dbReference type="NCBI Taxonomy" id="366888"/>
    <lineage>
        <taxon>Bacteria</taxon>
        <taxon>Bacillati</taxon>
        <taxon>Actinomycetota</taxon>
        <taxon>Actinomycetes</taxon>
        <taxon>Micrococcales</taxon>
        <taxon>Brevibacteriaceae</taxon>
        <taxon>Brevibacterium</taxon>
    </lineage>
</organism>
<accession>A0ABN2T917</accession>
<reference evidence="2 3" key="1">
    <citation type="journal article" date="2019" name="Int. J. Syst. Evol. Microbiol.">
        <title>The Global Catalogue of Microorganisms (GCM) 10K type strain sequencing project: providing services to taxonomists for standard genome sequencing and annotation.</title>
        <authorList>
            <consortium name="The Broad Institute Genomics Platform"/>
            <consortium name="The Broad Institute Genome Sequencing Center for Infectious Disease"/>
            <person name="Wu L."/>
            <person name="Ma J."/>
        </authorList>
    </citation>
    <scope>NUCLEOTIDE SEQUENCE [LARGE SCALE GENOMIC DNA]</scope>
    <source>
        <strain evidence="2 3">JCM 14546</strain>
    </source>
</reference>